<name>A0A072PFZ9_9EURO</name>
<gene>
    <name evidence="2" type="ORF">A1O9_03907</name>
</gene>
<dbReference type="HOGENOM" id="CLU_1107140_0_0_1"/>
<dbReference type="Proteomes" id="UP000027920">
    <property type="component" value="Unassembled WGS sequence"/>
</dbReference>
<proteinExistence type="predicted"/>
<dbReference type="RefSeq" id="XP_013261654.1">
    <property type="nucleotide sequence ID" value="XM_013406200.1"/>
</dbReference>
<sequence>MTCELRVPVGWTEREDHNLRNAASQQNEQRLSKGTGSYQVWNEVGGCSFSDAEPTCRSMLEEMVPLSRSVSLDHSAWIDLDNVQLIDAVGRHGRKWHVILERRARQALEGGSTPSHPTDLPDQPTQSRVSYCSGTGTPNTPGVFNLPSTPDPELAVQAWTVDGSRDVVMGNEYLVTTPDTLIIDEGHRHHPSPGNPIQPPWTGWSLVFGAMGTEYPRTSSTMFLEQLESEVINRLISVLVESNASAKMRLF</sequence>
<dbReference type="AlphaFoldDB" id="A0A072PFZ9"/>
<dbReference type="EMBL" id="AMGV01000003">
    <property type="protein sequence ID" value="KEF59064.1"/>
    <property type="molecule type" value="Genomic_DNA"/>
</dbReference>
<evidence type="ECO:0000313" key="2">
    <source>
        <dbReference type="EMBL" id="KEF59064.1"/>
    </source>
</evidence>
<evidence type="ECO:0000313" key="3">
    <source>
        <dbReference type="Proteomes" id="UP000027920"/>
    </source>
</evidence>
<dbReference type="GeneID" id="25278841"/>
<organism evidence="2 3">
    <name type="scientific">Exophiala aquamarina CBS 119918</name>
    <dbReference type="NCBI Taxonomy" id="1182545"/>
    <lineage>
        <taxon>Eukaryota</taxon>
        <taxon>Fungi</taxon>
        <taxon>Dikarya</taxon>
        <taxon>Ascomycota</taxon>
        <taxon>Pezizomycotina</taxon>
        <taxon>Eurotiomycetes</taxon>
        <taxon>Chaetothyriomycetidae</taxon>
        <taxon>Chaetothyriales</taxon>
        <taxon>Herpotrichiellaceae</taxon>
        <taxon>Exophiala</taxon>
    </lineage>
</organism>
<protein>
    <submittedName>
        <fullName evidence="2">Uncharacterized protein</fullName>
    </submittedName>
</protein>
<reference evidence="2 3" key="1">
    <citation type="submission" date="2013-03" db="EMBL/GenBank/DDBJ databases">
        <title>The Genome Sequence of Exophiala aquamarina CBS 119918.</title>
        <authorList>
            <consortium name="The Broad Institute Genomics Platform"/>
            <person name="Cuomo C."/>
            <person name="de Hoog S."/>
            <person name="Gorbushina A."/>
            <person name="Walker B."/>
            <person name="Young S.K."/>
            <person name="Zeng Q."/>
            <person name="Gargeya S."/>
            <person name="Fitzgerald M."/>
            <person name="Haas B."/>
            <person name="Abouelleil A."/>
            <person name="Allen A.W."/>
            <person name="Alvarado L."/>
            <person name="Arachchi H.M."/>
            <person name="Berlin A.M."/>
            <person name="Chapman S.B."/>
            <person name="Gainer-Dewar J."/>
            <person name="Goldberg J."/>
            <person name="Griggs A."/>
            <person name="Gujja S."/>
            <person name="Hansen M."/>
            <person name="Howarth C."/>
            <person name="Imamovic A."/>
            <person name="Ireland A."/>
            <person name="Larimer J."/>
            <person name="McCowan C."/>
            <person name="Murphy C."/>
            <person name="Pearson M."/>
            <person name="Poon T.W."/>
            <person name="Priest M."/>
            <person name="Roberts A."/>
            <person name="Saif S."/>
            <person name="Shea T."/>
            <person name="Sisk P."/>
            <person name="Sykes S."/>
            <person name="Wortman J."/>
            <person name="Nusbaum C."/>
            <person name="Birren B."/>
        </authorList>
    </citation>
    <scope>NUCLEOTIDE SEQUENCE [LARGE SCALE GENOMIC DNA]</scope>
    <source>
        <strain evidence="2 3">CBS 119918</strain>
    </source>
</reference>
<keyword evidence="3" id="KW-1185">Reference proteome</keyword>
<accession>A0A072PFZ9</accession>
<dbReference type="VEuPathDB" id="FungiDB:A1O9_03907"/>
<evidence type="ECO:0000256" key="1">
    <source>
        <dbReference type="SAM" id="MobiDB-lite"/>
    </source>
</evidence>
<comment type="caution">
    <text evidence="2">The sequence shown here is derived from an EMBL/GenBank/DDBJ whole genome shotgun (WGS) entry which is preliminary data.</text>
</comment>
<feature type="region of interest" description="Disordered" evidence="1">
    <location>
        <begin position="107"/>
        <end position="129"/>
    </location>
</feature>